<keyword evidence="1" id="KW-1133">Transmembrane helix</keyword>
<protein>
    <submittedName>
        <fullName evidence="2">Uncharacterized protein</fullName>
    </submittedName>
</protein>
<gene>
    <name evidence="2" type="ORF">BJ085DRAFT_32430</name>
</gene>
<organism evidence="2 3">
    <name type="scientific">Dimargaris cristalligena</name>
    <dbReference type="NCBI Taxonomy" id="215637"/>
    <lineage>
        <taxon>Eukaryota</taxon>
        <taxon>Fungi</taxon>
        <taxon>Fungi incertae sedis</taxon>
        <taxon>Zoopagomycota</taxon>
        <taxon>Kickxellomycotina</taxon>
        <taxon>Dimargaritomycetes</taxon>
        <taxon>Dimargaritales</taxon>
        <taxon>Dimargaritaceae</taxon>
        <taxon>Dimargaris</taxon>
    </lineage>
</organism>
<name>A0A4P9ZKV2_9FUNG</name>
<reference evidence="3" key="1">
    <citation type="journal article" date="2018" name="Nat. Microbiol.">
        <title>Leveraging single-cell genomics to expand the fungal tree of life.</title>
        <authorList>
            <person name="Ahrendt S.R."/>
            <person name="Quandt C.A."/>
            <person name="Ciobanu D."/>
            <person name="Clum A."/>
            <person name="Salamov A."/>
            <person name="Andreopoulos B."/>
            <person name="Cheng J.F."/>
            <person name="Woyke T."/>
            <person name="Pelin A."/>
            <person name="Henrissat B."/>
            <person name="Reynolds N.K."/>
            <person name="Benny G.L."/>
            <person name="Smith M.E."/>
            <person name="James T.Y."/>
            <person name="Grigoriev I.V."/>
        </authorList>
    </citation>
    <scope>NUCLEOTIDE SEQUENCE [LARGE SCALE GENOMIC DNA]</scope>
    <source>
        <strain evidence="3">RSA 468</strain>
    </source>
</reference>
<sequence length="128" mass="14161">MIKGNRLLNYIVLISALFAAALPLPLPLPQPNPAIRKSTKTAASHALTATKNMGSRIKTAIKNTSSRLTTSAKKNEKSSTIGVNKTDTTLKHKMTVQRKYNSPKDIKWSDHYTVLTNAKADWEKKSSR</sequence>
<keyword evidence="1" id="KW-0812">Transmembrane</keyword>
<dbReference type="EMBL" id="ML003624">
    <property type="protein sequence ID" value="RKP33698.1"/>
    <property type="molecule type" value="Genomic_DNA"/>
</dbReference>
<keyword evidence="1" id="KW-0472">Membrane</keyword>
<dbReference type="Proteomes" id="UP000268162">
    <property type="component" value="Unassembled WGS sequence"/>
</dbReference>
<evidence type="ECO:0000313" key="3">
    <source>
        <dbReference type="Proteomes" id="UP000268162"/>
    </source>
</evidence>
<evidence type="ECO:0000256" key="1">
    <source>
        <dbReference type="SAM" id="Phobius"/>
    </source>
</evidence>
<keyword evidence="3" id="KW-1185">Reference proteome</keyword>
<proteinExistence type="predicted"/>
<accession>A0A4P9ZKV2</accession>
<feature type="transmembrane region" description="Helical" evidence="1">
    <location>
        <begin position="7"/>
        <end position="26"/>
    </location>
</feature>
<dbReference type="AlphaFoldDB" id="A0A4P9ZKV2"/>
<evidence type="ECO:0000313" key="2">
    <source>
        <dbReference type="EMBL" id="RKP33698.1"/>
    </source>
</evidence>